<comment type="caution">
    <text evidence="1">The sequence shown here is derived from an EMBL/GenBank/DDBJ whole genome shotgun (WGS) entry which is preliminary data.</text>
</comment>
<organism evidence="1 2">
    <name type="scientific">Roridomyces roridus</name>
    <dbReference type="NCBI Taxonomy" id="1738132"/>
    <lineage>
        <taxon>Eukaryota</taxon>
        <taxon>Fungi</taxon>
        <taxon>Dikarya</taxon>
        <taxon>Basidiomycota</taxon>
        <taxon>Agaricomycotina</taxon>
        <taxon>Agaricomycetes</taxon>
        <taxon>Agaricomycetidae</taxon>
        <taxon>Agaricales</taxon>
        <taxon>Marasmiineae</taxon>
        <taxon>Mycenaceae</taxon>
        <taxon>Roridomyces</taxon>
    </lineage>
</organism>
<proteinExistence type="predicted"/>
<keyword evidence="2" id="KW-1185">Reference proteome</keyword>
<dbReference type="AlphaFoldDB" id="A0AAD7CKJ3"/>
<evidence type="ECO:0000313" key="1">
    <source>
        <dbReference type="EMBL" id="KAJ7651130.1"/>
    </source>
</evidence>
<protein>
    <submittedName>
        <fullName evidence="1">Uncharacterized protein</fullName>
    </submittedName>
</protein>
<gene>
    <name evidence="1" type="ORF">FB45DRAFT_1018482</name>
</gene>
<reference evidence="1" key="1">
    <citation type="submission" date="2023-03" db="EMBL/GenBank/DDBJ databases">
        <title>Massive genome expansion in bonnet fungi (Mycena s.s.) driven by repeated elements and novel gene families across ecological guilds.</title>
        <authorList>
            <consortium name="Lawrence Berkeley National Laboratory"/>
            <person name="Harder C.B."/>
            <person name="Miyauchi S."/>
            <person name="Viragh M."/>
            <person name="Kuo A."/>
            <person name="Thoen E."/>
            <person name="Andreopoulos B."/>
            <person name="Lu D."/>
            <person name="Skrede I."/>
            <person name="Drula E."/>
            <person name="Henrissat B."/>
            <person name="Morin E."/>
            <person name="Kohler A."/>
            <person name="Barry K."/>
            <person name="LaButti K."/>
            <person name="Morin E."/>
            <person name="Salamov A."/>
            <person name="Lipzen A."/>
            <person name="Mereny Z."/>
            <person name="Hegedus B."/>
            <person name="Baldrian P."/>
            <person name="Stursova M."/>
            <person name="Weitz H."/>
            <person name="Taylor A."/>
            <person name="Grigoriev I.V."/>
            <person name="Nagy L.G."/>
            <person name="Martin F."/>
            <person name="Kauserud H."/>
        </authorList>
    </citation>
    <scope>NUCLEOTIDE SEQUENCE</scope>
    <source>
        <strain evidence="1">9284</strain>
    </source>
</reference>
<evidence type="ECO:0000313" key="2">
    <source>
        <dbReference type="Proteomes" id="UP001221142"/>
    </source>
</evidence>
<dbReference type="Proteomes" id="UP001221142">
    <property type="component" value="Unassembled WGS sequence"/>
</dbReference>
<dbReference type="EMBL" id="JARKIF010000001">
    <property type="protein sequence ID" value="KAJ7651130.1"/>
    <property type="molecule type" value="Genomic_DNA"/>
</dbReference>
<name>A0AAD7CKJ3_9AGAR</name>
<accession>A0AAD7CKJ3</accession>
<sequence>MSGGSLHLTCFSLRSLPSYLASHILEHLNPILSRPSGLNIVISAIQKILGPTDKIHYKLIPDLLDFLTILELCHRLKLKGAVDEAREPRHEDEEWLQSVQTGKFRQLFIEIVLKYCELDMYRLWTQDPPIPSLATQRLREYFPVSCSEADGHTVASPRLFHSDLSGSEREEIYSRGTKCRRFIYDSIAWADAHGGRGESLATIFQSAEFQTRYPCEVDIGCLRQAVGFYVKVVQDSIDKL</sequence>